<dbReference type="SUPFAM" id="SSF56801">
    <property type="entry name" value="Acetyl-CoA synthetase-like"/>
    <property type="match status" value="1"/>
</dbReference>
<comment type="similarity">
    <text evidence="1">Belongs to the ATP-dependent AMP-binding enzyme family.</text>
</comment>
<dbReference type="Gene3D" id="3.30.300.30">
    <property type="match status" value="1"/>
</dbReference>
<dbReference type="PANTHER" id="PTHR43201">
    <property type="entry name" value="ACYL-COA SYNTHETASE"/>
    <property type="match status" value="1"/>
</dbReference>
<evidence type="ECO:0000313" key="11">
    <source>
        <dbReference type="Proteomes" id="UP000292859"/>
    </source>
</evidence>
<evidence type="ECO:0000259" key="7">
    <source>
        <dbReference type="Pfam" id="PF13193"/>
    </source>
</evidence>
<reference evidence="10" key="2">
    <citation type="submission" date="2017-06" db="EMBL/GenBank/DDBJ databases">
        <authorList>
            <person name="Varghese N."/>
            <person name="Submissions S."/>
        </authorList>
    </citation>
    <scope>NUCLEOTIDE SEQUENCE [LARGE SCALE GENOMIC DNA]</scope>
    <source>
        <strain evidence="10">DSM 26170</strain>
    </source>
</reference>
<evidence type="ECO:0000256" key="3">
    <source>
        <dbReference type="ARBA" id="ARBA00051915"/>
    </source>
</evidence>
<dbReference type="PROSITE" id="PS00455">
    <property type="entry name" value="AMP_BINDING"/>
    <property type="match status" value="1"/>
</dbReference>
<evidence type="ECO:0000256" key="5">
    <source>
        <dbReference type="ARBA" id="ARBA00067668"/>
    </source>
</evidence>
<keyword evidence="11" id="KW-1185">Reference proteome</keyword>
<evidence type="ECO:0000256" key="2">
    <source>
        <dbReference type="ARBA" id="ARBA00022598"/>
    </source>
</evidence>
<dbReference type="Pfam" id="PF13193">
    <property type="entry name" value="AMP-binding_C"/>
    <property type="match status" value="1"/>
</dbReference>
<evidence type="ECO:0000313" key="8">
    <source>
        <dbReference type="EMBL" id="SNR70089.1"/>
    </source>
</evidence>
<dbReference type="Gene3D" id="3.40.50.12780">
    <property type="entry name" value="N-terminal domain of ligase-like"/>
    <property type="match status" value="1"/>
</dbReference>
<dbReference type="FunFam" id="3.30.300.30:FF:000008">
    <property type="entry name" value="2,3-dihydroxybenzoate-AMP ligase"/>
    <property type="match status" value="1"/>
</dbReference>
<dbReference type="InterPro" id="IPR025110">
    <property type="entry name" value="AMP-bd_C"/>
</dbReference>
<gene>
    <name evidence="9" type="ORF">EYF88_16405</name>
    <name evidence="8" type="ORF">SAMN06265378_11829</name>
</gene>
<dbReference type="InterPro" id="IPR000873">
    <property type="entry name" value="AMP-dep_synth/lig_dom"/>
</dbReference>
<dbReference type="AlphaFoldDB" id="A0A238YI79"/>
<evidence type="ECO:0000259" key="6">
    <source>
        <dbReference type="Pfam" id="PF00501"/>
    </source>
</evidence>
<dbReference type="EMBL" id="FZNM01000018">
    <property type="protein sequence ID" value="SNR70089.1"/>
    <property type="molecule type" value="Genomic_DNA"/>
</dbReference>
<name>A0A238YI79_9RHOB</name>
<evidence type="ECO:0000256" key="1">
    <source>
        <dbReference type="ARBA" id="ARBA00006432"/>
    </source>
</evidence>
<evidence type="ECO:0000313" key="10">
    <source>
        <dbReference type="Proteomes" id="UP000198409"/>
    </source>
</evidence>
<dbReference type="Proteomes" id="UP000198409">
    <property type="component" value="Unassembled WGS sequence"/>
</dbReference>
<evidence type="ECO:0000313" key="9">
    <source>
        <dbReference type="EMBL" id="TBN46642.1"/>
    </source>
</evidence>
<organism evidence="8 10">
    <name type="scientific">Paracoccus sediminis</name>
    <dbReference type="NCBI Taxonomy" id="1214787"/>
    <lineage>
        <taxon>Bacteria</taxon>
        <taxon>Pseudomonadati</taxon>
        <taxon>Pseudomonadota</taxon>
        <taxon>Alphaproteobacteria</taxon>
        <taxon>Rhodobacterales</taxon>
        <taxon>Paracoccaceae</taxon>
        <taxon>Paracoccus</taxon>
    </lineage>
</organism>
<keyword evidence="2 8" id="KW-0436">Ligase</keyword>
<dbReference type="Proteomes" id="UP000292859">
    <property type="component" value="Unassembled WGS sequence"/>
</dbReference>
<dbReference type="RefSeq" id="WP_089389295.1">
    <property type="nucleotide sequence ID" value="NZ_FZNM01000018.1"/>
</dbReference>
<reference evidence="8" key="1">
    <citation type="submission" date="2017-06" db="EMBL/GenBank/DDBJ databases">
        <authorList>
            <person name="Kim H.J."/>
            <person name="Triplett B.A."/>
        </authorList>
    </citation>
    <scope>NUCLEOTIDE SEQUENCE [LARGE SCALE GENOMIC DNA]</scope>
    <source>
        <strain evidence="8">DSM 26170</strain>
    </source>
</reference>
<reference evidence="9 11" key="3">
    <citation type="submission" date="2019-02" db="EMBL/GenBank/DDBJ databases">
        <authorList>
            <person name="Zhang G."/>
        </authorList>
    </citation>
    <scope>NUCLEOTIDE SEQUENCE [LARGE SCALE GENOMIC DNA]</scope>
    <source>
        <strain evidence="9 11">CMB17</strain>
    </source>
</reference>
<evidence type="ECO:0000256" key="4">
    <source>
        <dbReference type="ARBA" id="ARBA00066616"/>
    </source>
</evidence>
<dbReference type="EC" id="6.2.1.44" evidence="4"/>
<protein>
    <recommendedName>
        <fullName evidence="5">3-methylmercaptopropionyl-CoA ligase</fullName>
        <ecNumber evidence="4">6.2.1.44</ecNumber>
    </recommendedName>
</protein>
<dbReference type="InterPro" id="IPR042099">
    <property type="entry name" value="ANL_N_sf"/>
</dbReference>
<feature type="domain" description="AMP-dependent synthetase/ligase" evidence="6">
    <location>
        <begin position="28"/>
        <end position="379"/>
    </location>
</feature>
<dbReference type="Pfam" id="PF00501">
    <property type="entry name" value="AMP-binding"/>
    <property type="match status" value="1"/>
</dbReference>
<feature type="domain" description="AMP-binding enzyme C-terminal" evidence="7">
    <location>
        <begin position="429"/>
        <end position="506"/>
    </location>
</feature>
<proteinExistence type="inferred from homology"/>
<dbReference type="InterPro" id="IPR020845">
    <property type="entry name" value="AMP-binding_CS"/>
</dbReference>
<dbReference type="EMBL" id="SIRL01000017">
    <property type="protein sequence ID" value="TBN46642.1"/>
    <property type="molecule type" value="Genomic_DNA"/>
</dbReference>
<dbReference type="PANTHER" id="PTHR43201:SF5">
    <property type="entry name" value="MEDIUM-CHAIN ACYL-COA LIGASE ACSF2, MITOCHONDRIAL"/>
    <property type="match status" value="1"/>
</dbReference>
<sequence length="523" mass="56961">MRQELLTLGQMVATQARLRPRGLGARDLERSMSFLDWNRRACRLANALLGLGLQKGDRVAILAYNCVEWAEILVACAKAGLIAVPVNFRLSPPEVAFIVRDSGAVAVIAQDALHGAIEESRAGLTVPSGGYIHFGAAAAPAGWQSYETLMDRASDREPGLDIAPEDPWTLMYTSGTTGNPKGVIRDHRSNALLALMTDIELGVHRDDDALLVMPMCHANSVNFFMAFAYCGAAASIYSRASFDPEHCLRVLGRSGVTFTSLVPTHYIMMLGLPEASRSRLDLGRVSKLMISSAPARADTKRAVMEMFPNSGLFELYGSSECGWVTMLRPQEQFTHLGSVGRECAGSAPIRLLDESGSEVPDGSPGELYSCNPWTFQGYWNQPEKTAEAFRGAYCTVGDMAVRDPDGYIRLIDRKKNMIISGGENIYPSEVEAALGACPKVKDVAVIGLPDEKWGERVHGVVVLHDGVSATEAEMIDWCKGRIAAFKRPRSVSFLSESDMPRTATGKILHRVLRTRLTPATADH</sequence>
<accession>A0A238YI79</accession>
<dbReference type="GO" id="GO:0031956">
    <property type="term" value="F:medium-chain fatty acid-CoA ligase activity"/>
    <property type="evidence" value="ECO:0007669"/>
    <property type="project" value="TreeGrafter"/>
</dbReference>
<comment type="catalytic activity">
    <reaction evidence="3">
        <text>3-(methylsulfanyl)propanoate + ATP + CoA = 3-(methylsulfanyl)propanoyl-CoA + AMP + diphosphate</text>
        <dbReference type="Rhea" id="RHEA:43052"/>
        <dbReference type="ChEBI" id="CHEBI:30616"/>
        <dbReference type="ChEBI" id="CHEBI:33019"/>
        <dbReference type="ChEBI" id="CHEBI:49016"/>
        <dbReference type="ChEBI" id="CHEBI:57287"/>
        <dbReference type="ChEBI" id="CHEBI:82815"/>
        <dbReference type="ChEBI" id="CHEBI:456215"/>
        <dbReference type="EC" id="6.2.1.44"/>
    </reaction>
    <physiologicalReaction direction="left-to-right" evidence="3">
        <dbReference type="Rhea" id="RHEA:43053"/>
    </physiologicalReaction>
</comment>
<dbReference type="GO" id="GO:0006631">
    <property type="term" value="P:fatty acid metabolic process"/>
    <property type="evidence" value="ECO:0007669"/>
    <property type="project" value="TreeGrafter"/>
</dbReference>
<dbReference type="InterPro" id="IPR045851">
    <property type="entry name" value="AMP-bd_C_sf"/>
</dbReference>
<dbReference type="OrthoDB" id="9803968at2"/>